<name>A0A1M4TLM8_9GAMM</name>
<proteinExistence type="predicted"/>
<dbReference type="RefSeq" id="WP_072819347.1">
    <property type="nucleotide sequence ID" value="NZ_FQUJ01000002.1"/>
</dbReference>
<dbReference type="Proteomes" id="UP000184346">
    <property type="component" value="Unassembled WGS sequence"/>
</dbReference>
<gene>
    <name evidence="1" type="ORF">SAMN02745148_00491</name>
</gene>
<dbReference type="AlphaFoldDB" id="A0A1M4TLM8"/>
<sequence length="225" mass="25527">MPFNEAKEHAPGRLHAIFTDPYSAFDNSVTERQLHLHVAIEALVGRPMADRRLMLDVIHGWQNGECDPSDLRHSMHRLDSLDELRQVAQRYHRAIEAQEPLPSDATSLIAEPLAEAIAAAEANGQELDEETRTIPARWPAFTTGLTLYTFFKVYHRLTYGEDDPYRSIRCETSTGMKEVHEFHLEEGEFAVIIPRATTDADSILTLHVSQLEPVLELLEKFQLGN</sequence>
<protein>
    <submittedName>
        <fullName evidence="1">Uncharacterized protein</fullName>
    </submittedName>
</protein>
<accession>A0A1M4TLM8</accession>
<keyword evidence="2" id="KW-1185">Reference proteome</keyword>
<reference evidence="1 2" key="1">
    <citation type="submission" date="2016-11" db="EMBL/GenBank/DDBJ databases">
        <authorList>
            <person name="Jaros S."/>
            <person name="Januszkiewicz K."/>
            <person name="Wedrychowicz H."/>
        </authorList>
    </citation>
    <scope>NUCLEOTIDE SEQUENCE [LARGE SCALE GENOMIC DNA]</scope>
    <source>
        <strain evidence="1 2">DSM 19980</strain>
    </source>
</reference>
<organism evidence="1 2">
    <name type="scientific">Modicisalibacter ilicicola DSM 19980</name>
    <dbReference type="NCBI Taxonomy" id="1121942"/>
    <lineage>
        <taxon>Bacteria</taxon>
        <taxon>Pseudomonadati</taxon>
        <taxon>Pseudomonadota</taxon>
        <taxon>Gammaproteobacteria</taxon>
        <taxon>Oceanospirillales</taxon>
        <taxon>Halomonadaceae</taxon>
        <taxon>Modicisalibacter</taxon>
    </lineage>
</organism>
<evidence type="ECO:0000313" key="2">
    <source>
        <dbReference type="Proteomes" id="UP000184346"/>
    </source>
</evidence>
<dbReference type="OrthoDB" id="6173398at2"/>
<evidence type="ECO:0000313" key="1">
    <source>
        <dbReference type="EMBL" id="SHE45338.1"/>
    </source>
</evidence>
<dbReference type="EMBL" id="FQUJ01000002">
    <property type="protein sequence ID" value="SHE45338.1"/>
    <property type="molecule type" value="Genomic_DNA"/>
</dbReference>